<sequence length="285" mass="32577">MALRKGYGLDNSQHCFRKLKVLELICVPGKADALPYCFIRSLLALETLVLHDASFYQIFQSDGLNDEERHASVLTRLSKLRLSKLPELTHIWQEEFRAAFCNLRILEAEECGKFKTLVPSLASFENLTTLEVSRCHGIFNLIACSEAKSLILLERLSITDCKMIEEIIACEGEEIKGGIVFIKLKYLQLSCLPSLVSFSLGDHNFEFPALEKVILRKCPKMKNFCQGDLSTPKLERVQFTEDEDEDEKRGRWDGNLKTTIQQLFKEMNIQNSEVVEVNLQLPNLE</sequence>
<name>A0A6P5YV11_DURZI</name>
<evidence type="ECO:0000313" key="4">
    <source>
        <dbReference type="RefSeq" id="XP_022744369.1"/>
    </source>
</evidence>
<reference evidence="4" key="1">
    <citation type="submission" date="2025-08" db="UniProtKB">
        <authorList>
            <consortium name="RefSeq"/>
        </authorList>
    </citation>
    <scope>IDENTIFICATION</scope>
    <source>
        <tissue evidence="4">Fruit stalk</tissue>
    </source>
</reference>
<dbReference type="Gene3D" id="3.80.10.10">
    <property type="entry name" value="Ribonuclease Inhibitor"/>
    <property type="match status" value="1"/>
</dbReference>
<dbReference type="GeneID" id="111295231"/>
<dbReference type="InterPro" id="IPR050905">
    <property type="entry name" value="Plant_NBS-LRR"/>
</dbReference>
<dbReference type="Pfam" id="PF23247">
    <property type="entry name" value="LRR_RPS2"/>
    <property type="match status" value="2"/>
</dbReference>
<protein>
    <submittedName>
        <fullName evidence="4">Uncharacterized protein LOC111295231</fullName>
    </submittedName>
</protein>
<organism evidence="3 4">
    <name type="scientific">Durio zibethinus</name>
    <name type="common">Durian</name>
    <dbReference type="NCBI Taxonomy" id="66656"/>
    <lineage>
        <taxon>Eukaryota</taxon>
        <taxon>Viridiplantae</taxon>
        <taxon>Streptophyta</taxon>
        <taxon>Embryophyta</taxon>
        <taxon>Tracheophyta</taxon>
        <taxon>Spermatophyta</taxon>
        <taxon>Magnoliopsida</taxon>
        <taxon>eudicotyledons</taxon>
        <taxon>Gunneridae</taxon>
        <taxon>Pentapetalae</taxon>
        <taxon>rosids</taxon>
        <taxon>malvids</taxon>
        <taxon>Malvales</taxon>
        <taxon>Malvaceae</taxon>
        <taxon>Helicteroideae</taxon>
        <taxon>Durio</taxon>
    </lineage>
</organism>
<dbReference type="PANTHER" id="PTHR33463">
    <property type="entry name" value="NB-ARC DOMAIN-CONTAINING PROTEIN-RELATED"/>
    <property type="match status" value="1"/>
</dbReference>
<keyword evidence="3" id="KW-1185">Reference proteome</keyword>
<dbReference type="Proteomes" id="UP000515121">
    <property type="component" value="Unplaced"/>
</dbReference>
<dbReference type="OrthoDB" id="1750315at2759"/>
<dbReference type="InterPro" id="IPR032675">
    <property type="entry name" value="LRR_dom_sf"/>
</dbReference>
<dbReference type="KEGG" id="dzi:111295231"/>
<evidence type="ECO:0000313" key="3">
    <source>
        <dbReference type="Proteomes" id="UP000515121"/>
    </source>
</evidence>
<keyword evidence="1" id="KW-0611">Plant defense</keyword>
<evidence type="ECO:0000256" key="1">
    <source>
        <dbReference type="ARBA" id="ARBA00022821"/>
    </source>
</evidence>
<dbReference type="AlphaFoldDB" id="A0A6P5YV11"/>
<gene>
    <name evidence="4" type="primary">LOC111295231</name>
</gene>
<proteinExistence type="predicted"/>
<dbReference type="PANTHER" id="PTHR33463:SF167">
    <property type="entry name" value="PUTATIVE-RELATED"/>
    <property type="match status" value="1"/>
</dbReference>
<dbReference type="RefSeq" id="XP_022744369.1">
    <property type="nucleotide sequence ID" value="XM_022888634.1"/>
</dbReference>
<dbReference type="InterPro" id="IPR057135">
    <property type="entry name" value="At4g27190-like_LRR"/>
</dbReference>
<dbReference type="SUPFAM" id="SSF52047">
    <property type="entry name" value="RNI-like"/>
    <property type="match status" value="1"/>
</dbReference>
<feature type="domain" description="Disease resistance protein At4g27190-like leucine-rich repeats" evidence="2">
    <location>
        <begin position="122"/>
        <end position="223"/>
    </location>
</feature>
<accession>A0A6P5YV11</accession>
<evidence type="ECO:0000259" key="2">
    <source>
        <dbReference type="Pfam" id="PF23247"/>
    </source>
</evidence>
<feature type="domain" description="Disease resistance protein At4g27190-like leucine-rich repeats" evidence="2">
    <location>
        <begin position="12"/>
        <end position="120"/>
    </location>
</feature>